<dbReference type="InterPro" id="IPR042099">
    <property type="entry name" value="ANL_N_sf"/>
</dbReference>
<dbReference type="AlphaFoldDB" id="X8DLN2"/>
<reference evidence="3" key="1">
    <citation type="submission" date="2014-01" db="EMBL/GenBank/DDBJ databases">
        <authorList>
            <person name="Brown-Elliot B."/>
            <person name="Wallace R."/>
            <person name="Lenaerts A."/>
            <person name="Ordway D."/>
            <person name="DeGroote M.A."/>
            <person name="Parker T."/>
            <person name="Sizemore C."/>
            <person name="Tallon L.J."/>
            <person name="Sadzewicz L.K."/>
            <person name="Sengamalay N."/>
            <person name="Fraser C.M."/>
            <person name="Hine E."/>
            <person name="Shefchek K.A."/>
            <person name="Das S.P."/>
            <person name="Tettelin H."/>
        </authorList>
    </citation>
    <scope>NUCLEOTIDE SEQUENCE [LARGE SCALE GENOMIC DNA]</scope>
    <source>
        <strain evidence="3">4042</strain>
    </source>
</reference>
<dbReference type="GO" id="GO:0005886">
    <property type="term" value="C:plasma membrane"/>
    <property type="evidence" value="ECO:0007669"/>
    <property type="project" value="TreeGrafter"/>
</dbReference>
<feature type="domain" description="AMP-dependent synthetase/ligase" evidence="2">
    <location>
        <begin position="12"/>
        <end position="120"/>
    </location>
</feature>
<dbReference type="Gene3D" id="3.40.50.12780">
    <property type="entry name" value="N-terminal domain of ligase-like"/>
    <property type="match status" value="1"/>
</dbReference>
<dbReference type="SUPFAM" id="SSF56801">
    <property type="entry name" value="Acetyl-CoA synthetase-like"/>
    <property type="match status" value="1"/>
</dbReference>
<name>X8DLN2_MYCXE</name>
<protein>
    <submittedName>
        <fullName evidence="3">AMP-binding enzyme family protein</fullName>
    </submittedName>
</protein>
<sequence length="129" mass="13833">MVDTSLLDLLCERASLQPDDTAYTFINYDQDWAGVAESLTWSQLYRRTLKVAEALRRYGSTGDRAVILAPQGLEYIVAFLGALQAGRIAVPLAVPLGGVSDERVSSVLGDALPTVILTTSSVSATVARM</sequence>
<dbReference type="GO" id="GO:0006633">
    <property type="term" value="P:fatty acid biosynthetic process"/>
    <property type="evidence" value="ECO:0007669"/>
    <property type="project" value="TreeGrafter"/>
</dbReference>
<evidence type="ECO:0000259" key="2">
    <source>
        <dbReference type="Pfam" id="PF00501"/>
    </source>
</evidence>
<organism evidence="3">
    <name type="scientific">Mycobacterium xenopi 4042</name>
    <dbReference type="NCBI Taxonomy" id="1299334"/>
    <lineage>
        <taxon>Bacteria</taxon>
        <taxon>Bacillati</taxon>
        <taxon>Actinomycetota</taxon>
        <taxon>Actinomycetes</taxon>
        <taxon>Mycobacteriales</taxon>
        <taxon>Mycobacteriaceae</taxon>
        <taxon>Mycobacterium</taxon>
    </lineage>
</organism>
<dbReference type="InterPro" id="IPR000873">
    <property type="entry name" value="AMP-dep_synth/lig_dom"/>
</dbReference>
<dbReference type="GO" id="GO:0070566">
    <property type="term" value="F:adenylyltransferase activity"/>
    <property type="evidence" value="ECO:0007669"/>
    <property type="project" value="TreeGrafter"/>
</dbReference>
<dbReference type="PANTHER" id="PTHR22754">
    <property type="entry name" value="DISCO-INTERACTING PROTEIN 2 DIP2 -RELATED"/>
    <property type="match status" value="1"/>
</dbReference>
<evidence type="ECO:0000256" key="1">
    <source>
        <dbReference type="ARBA" id="ARBA00006432"/>
    </source>
</evidence>
<comment type="caution">
    <text evidence="3">The sequence shown here is derived from an EMBL/GenBank/DDBJ whole genome shotgun (WGS) entry which is preliminary data.</text>
</comment>
<dbReference type="PANTHER" id="PTHR22754:SF32">
    <property type="entry name" value="DISCO-INTERACTING PROTEIN 2"/>
    <property type="match status" value="1"/>
</dbReference>
<dbReference type="PATRIC" id="fig|1299334.3.peg.1826"/>
<dbReference type="EMBL" id="JAOB01000016">
    <property type="protein sequence ID" value="EUA68365.1"/>
    <property type="molecule type" value="Genomic_DNA"/>
</dbReference>
<evidence type="ECO:0000313" key="3">
    <source>
        <dbReference type="EMBL" id="EUA68365.1"/>
    </source>
</evidence>
<accession>X8DLN2</accession>
<dbReference type="Pfam" id="PF00501">
    <property type="entry name" value="AMP-binding"/>
    <property type="match status" value="1"/>
</dbReference>
<proteinExistence type="inferred from homology"/>
<comment type="similarity">
    <text evidence="1">Belongs to the ATP-dependent AMP-binding enzyme family.</text>
</comment>
<gene>
    <name evidence="3" type="ORF">I553_10478</name>
</gene>